<evidence type="ECO:0000313" key="3">
    <source>
        <dbReference type="Proteomes" id="UP000321436"/>
    </source>
</evidence>
<dbReference type="AlphaFoldDB" id="A0A512RQ66"/>
<dbReference type="InterPro" id="IPR029041">
    <property type="entry name" value="FAD-linked_oxidoreductase-like"/>
</dbReference>
<dbReference type="GO" id="GO:0016491">
    <property type="term" value="F:oxidoreductase activity"/>
    <property type="evidence" value="ECO:0007669"/>
    <property type="project" value="UniProtKB-KW"/>
</dbReference>
<dbReference type="SUPFAM" id="SSF51730">
    <property type="entry name" value="FAD-linked oxidoreductase"/>
    <property type="match status" value="1"/>
</dbReference>
<dbReference type="GO" id="GO:0035999">
    <property type="term" value="P:tetrahydrofolate interconversion"/>
    <property type="evidence" value="ECO:0007669"/>
    <property type="project" value="UniProtKB-UniPathway"/>
</dbReference>
<evidence type="ECO:0000256" key="1">
    <source>
        <dbReference type="ARBA" id="ARBA00023002"/>
    </source>
</evidence>
<sequence>MAELAAFIDNPYDAMSNSLADKINTGNSRLIFYSLTPPKVTTAPERIAEIAKGQFERISQQDIDALILYDIQDESSRTEQERTFAFISTVPPEVYSREHFQQLEVPKIIYKSIANFTGAQFSEWLTQNVDIKQSVFVGASSQKQVEKTNFSLQDAFGLRQQVSPELLIGGITIPERHAKKGDEHLRIMQKTLQGCSFFVSQCVYNVNDTKDLLADYYYHSCGQGIAPAPVIFTLAPCGSLKTLQFMEWLGIKVPKWLYNDLKHSKDILESSMHTCLNVASEILEYADRKNMPVGFNIESISIKKDEIDASMELLNGVIRMAKRPVEAVV</sequence>
<dbReference type="UniPathway" id="UPA00193"/>
<keyword evidence="3" id="KW-1185">Reference proteome</keyword>
<comment type="caution">
    <text evidence="2">The sequence shown here is derived from an EMBL/GenBank/DDBJ whole genome shotgun (WGS) entry which is preliminary data.</text>
</comment>
<organism evidence="2 3">
    <name type="scientific">Chitinophaga cymbidii</name>
    <dbReference type="NCBI Taxonomy" id="1096750"/>
    <lineage>
        <taxon>Bacteria</taxon>
        <taxon>Pseudomonadati</taxon>
        <taxon>Bacteroidota</taxon>
        <taxon>Chitinophagia</taxon>
        <taxon>Chitinophagales</taxon>
        <taxon>Chitinophagaceae</taxon>
        <taxon>Chitinophaga</taxon>
    </lineage>
</organism>
<reference evidence="2 3" key="1">
    <citation type="submission" date="2019-07" db="EMBL/GenBank/DDBJ databases">
        <title>Whole genome shotgun sequence of Chitinophaga cymbidii NBRC 109752.</title>
        <authorList>
            <person name="Hosoyama A."/>
            <person name="Uohara A."/>
            <person name="Ohji S."/>
            <person name="Ichikawa N."/>
        </authorList>
    </citation>
    <scope>NUCLEOTIDE SEQUENCE [LARGE SCALE GENOMIC DNA]</scope>
    <source>
        <strain evidence="2 3">NBRC 109752</strain>
    </source>
</reference>
<dbReference type="Gene3D" id="3.20.20.220">
    <property type="match status" value="1"/>
</dbReference>
<protein>
    <submittedName>
        <fullName evidence="2">Uncharacterized protein</fullName>
    </submittedName>
</protein>
<keyword evidence="1" id="KW-0560">Oxidoreductase</keyword>
<gene>
    <name evidence="2" type="ORF">CCY01nite_41010</name>
</gene>
<dbReference type="Proteomes" id="UP000321436">
    <property type="component" value="Unassembled WGS sequence"/>
</dbReference>
<accession>A0A512RQ66</accession>
<dbReference type="EMBL" id="BKAU01000005">
    <property type="protein sequence ID" value="GEP97841.1"/>
    <property type="molecule type" value="Genomic_DNA"/>
</dbReference>
<proteinExistence type="predicted"/>
<name>A0A512RQ66_9BACT</name>
<evidence type="ECO:0000313" key="2">
    <source>
        <dbReference type="EMBL" id="GEP97841.1"/>
    </source>
</evidence>